<dbReference type="AlphaFoldDB" id="A0A370DRZ4"/>
<feature type="transmembrane region" description="Helical" evidence="1">
    <location>
        <begin position="30"/>
        <end position="54"/>
    </location>
</feature>
<dbReference type="Gene3D" id="6.10.340.10">
    <property type="match status" value="1"/>
</dbReference>
<dbReference type="EMBL" id="QFXE01000007">
    <property type="protein sequence ID" value="RDH87097.1"/>
    <property type="molecule type" value="Genomic_DNA"/>
</dbReference>
<dbReference type="Gene3D" id="3.30.450.40">
    <property type="match status" value="1"/>
</dbReference>
<dbReference type="GO" id="GO:0008081">
    <property type="term" value="F:phosphoric diester hydrolase activity"/>
    <property type="evidence" value="ECO:0007669"/>
    <property type="project" value="UniProtKB-ARBA"/>
</dbReference>
<keyword evidence="1" id="KW-1133">Transmembrane helix</keyword>
<dbReference type="Gene3D" id="3.30.450.20">
    <property type="entry name" value="PAS domain"/>
    <property type="match status" value="2"/>
</dbReference>
<organism evidence="4 5">
    <name type="scientific">endosymbiont of Escarpia spicata</name>
    <dbReference type="NCBI Taxonomy" id="2200908"/>
    <lineage>
        <taxon>Bacteria</taxon>
        <taxon>Pseudomonadati</taxon>
        <taxon>Pseudomonadota</taxon>
        <taxon>Gammaproteobacteria</taxon>
        <taxon>sulfur-oxidizing symbionts</taxon>
    </lineage>
</organism>
<dbReference type="PANTHER" id="PTHR43155">
    <property type="entry name" value="CYCLIC DI-GMP PHOSPHODIESTERASE PA4108-RELATED"/>
    <property type="match status" value="1"/>
</dbReference>
<dbReference type="CDD" id="cd00077">
    <property type="entry name" value="HDc"/>
    <property type="match status" value="1"/>
</dbReference>
<dbReference type="InterPro" id="IPR003607">
    <property type="entry name" value="HD/PDEase_dom"/>
</dbReference>
<accession>A0A370DRZ4</accession>
<dbReference type="Proteomes" id="UP000254771">
    <property type="component" value="Unassembled WGS sequence"/>
</dbReference>
<dbReference type="InterPro" id="IPR003018">
    <property type="entry name" value="GAF"/>
</dbReference>
<dbReference type="PROSITE" id="PS51832">
    <property type="entry name" value="HD_GYP"/>
    <property type="match status" value="1"/>
</dbReference>
<name>A0A370DRZ4_9GAMM</name>
<evidence type="ECO:0008006" key="6">
    <source>
        <dbReference type="Google" id="ProtNLM"/>
    </source>
</evidence>
<gene>
    <name evidence="4" type="ORF">DIZ78_06315</name>
</gene>
<dbReference type="SMART" id="SM00065">
    <property type="entry name" value="GAF"/>
    <property type="match status" value="1"/>
</dbReference>
<keyword evidence="5" id="KW-1185">Reference proteome</keyword>
<dbReference type="InterPro" id="IPR037522">
    <property type="entry name" value="HD_GYP_dom"/>
</dbReference>
<dbReference type="Pfam" id="PF13487">
    <property type="entry name" value="HD_5"/>
    <property type="match status" value="1"/>
</dbReference>
<sequence length="1020" mass="115028">MQVSESIAQNIPASDSQKHSERFTRKRVRFPLQIIIGFLITLLLSSISLSISWYNFEKNKAITLSATQALFNRIERQTAERIQGIYSPAAMLVSITAELEQAQNTEAAQHQNLFHAFIAALRGNPYLASIYIGYADGKHYLVRTIRDGKDEWSNANLPVNTAFMVQYGAQRGDDQQEISYVYFDSNLKPVGRQEGVDSNYDPRQRSWYQTAINSANLIQTAPYIFFTTRDVGITLARRLPQASGVVAVDLRLNEISTELSSHLITHSTEVVVFNSEGTVIAYSDVEQVSRHAGEGDHESLITAHLSDLHNPVLHQLLKTLASDSQDRRLNISTGTQEWIGTLSPLPLQSGETAYLEILSPHDELLAPLEKIRAESVQISLALLSISILIGWWISRRISLPIHLLAQEAREIRKLKLDTPIDVHSHINEIHTLSETMSVMKASIQQFIEIGKALSTEKNMDHLLEKILLEAQQVCNADAGSICLLNDDEGKLEFSIFRNDKTNEFYGGSTANFPPFQPIFLSNKKVKGRITVTESVVRSGKTLALEGLSVIEDSSEIRQRFERKDYQCITMLALPLINQRSEIIGVLELINARQPTTDELIGFSPAVISFVEALSSSAAIALDNRRLLKEQKDLLDAVVQMLAGAIDAKSHYTSGHCQRVPILAHELAIEATLSTAAPFRDFTLSEEQWYELYLASWLHDCGKVTTPEYVVDKATKLETIYNRIHKIRLRFELLWRDAEINYLKALSEGDNSKQVLQERLNTQTKKIREDYAFVAECNIGEERMAAEKISRLNEIATQTWRRNLDDRLGISPKELSRKVSIQGAQPTLPTNEPLLANKTEHIIPHRNKLGPFADNPYGFQMDAPKYAFNLGELYNLSTEHGTLTKEERFKINEHIVQTIIMLKQLPFPKALRHVPDWAGSHHEKLDGSGYPRHRFADSISIPERIMTIADIFEALTASDRPYKKSKSVSTALKIMAQMSKENKICPHLYELFLTSGAYSRYADEYLLPEQIDKVDIAALLS</sequence>
<evidence type="ECO:0000313" key="4">
    <source>
        <dbReference type="EMBL" id="RDH87097.1"/>
    </source>
</evidence>
<keyword evidence="1" id="KW-0812">Transmembrane</keyword>
<dbReference type="Pfam" id="PF00672">
    <property type="entry name" value="HAMP"/>
    <property type="match status" value="1"/>
</dbReference>
<evidence type="ECO:0000259" key="2">
    <source>
        <dbReference type="PROSITE" id="PS50885"/>
    </source>
</evidence>
<dbReference type="InterPro" id="IPR029151">
    <property type="entry name" value="Sensor-like_sf"/>
</dbReference>
<dbReference type="SUPFAM" id="SSF55781">
    <property type="entry name" value="GAF domain-like"/>
    <property type="match status" value="1"/>
</dbReference>
<dbReference type="Pfam" id="PF01590">
    <property type="entry name" value="GAF"/>
    <property type="match status" value="1"/>
</dbReference>
<dbReference type="GO" id="GO:0007165">
    <property type="term" value="P:signal transduction"/>
    <property type="evidence" value="ECO:0007669"/>
    <property type="project" value="InterPro"/>
</dbReference>
<keyword evidence="1" id="KW-0472">Membrane</keyword>
<dbReference type="InterPro" id="IPR003660">
    <property type="entry name" value="HAMP_dom"/>
</dbReference>
<dbReference type="PROSITE" id="PS50885">
    <property type="entry name" value="HAMP"/>
    <property type="match status" value="1"/>
</dbReference>
<protein>
    <recommendedName>
        <fullName evidence="6">Metal-dependent phosphohydrolase</fullName>
    </recommendedName>
</protein>
<evidence type="ECO:0000313" key="5">
    <source>
        <dbReference type="Proteomes" id="UP000254771"/>
    </source>
</evidence>
<feature type="domain" description="HD-GYP" evidence="3">
    <location>
        <begin position="880"/>
        <end position="1007"/>
    </location>
</feature>
<dbReference type="InterPro" id="IPR029016">
    <property type="entry name" value="GAF-like_dom_sf"/>
</dbReference>
<dbReference type="GO" id="GO:0016020">
    <property type="term" value="C:membrane"/>
    <property type="evidence" value="ECO:0007669"/>
    <property type="project" value="InterPro"/>
</dbReference>
<comment type="caution">
    <text evidence="4">The sequence shown here is derived from an EMBL/GenBank/DDBJ whole genome shotgun (WGS) entry which is preliminary data.</text>
</comment>
<evidence type="ECO:0000259" key="3">
    <source>
        <dbReference type="PROSITE" id="PS51832"/>
    </source>
</evidence>
<dbReference type="SUPFAM" id="SSF103190">
    <property type="entry name" value="Sensory domain-like"/>
    <property type="match status" value="1"/>
</dbReference>
<dbReference type="Gene3D" id="1.10.3210.10">
    <property type="entry name" value="Hypothetical protein af1432"/>
    <property type="match status" value="2"/>
</dbReference>
<dbReference type="SUPFAM" id="SSF109604">
    <property type="entry name" value="HD-domain/PDEase-like"/>
    <property type="match status" value="2"/>
</dbReference>
<feature type="domain" description="HAMP" evidence="2">
    <location>
        <begin position="395"/>
        <end position="448"/>
    </location>
</feature>
<dbReference type="SUPFAM" id="SSF158472">
    <property type="entry name" value="HAMP domain-like"/>
    <property type="match status" value="1"/>
</dbReference>
<dbReference type="SMART" id="SM00471">
    <property type="entry name" value="HDc"/>
    <property type="match status" value="1"/>
</dbReference>
<reference evidence="4 5" key="1">
    <citation type="journal article" date="2018" name="ISME J.">
        <title>Endosymbiont genomes yield clues of tubeworm success.</title>
        <authorList>
            <person name="Li Y."/>
            <person name="Liles M.R."/>
            <person name="Halanych K.M."/>
        </authorList>
    </citation>
    <scope>NUCLEOTIDE SEQUENCE [LARGE SCALE GENOMIC DNA]</scope>
    <source>
        <strain evidence="4">A1462</strain>
    </source>
</reference>
<evidence type="ECO:0000256" key="1">
    <source>
        <dbReference type="SAM" id="Phobius"/>
    </source>
</evidence>
<proteinExistence type="predicted"/>
<dbReference type="PANTHER" id="PTHR43155:SF2">
    <property type="entry name" value="CYCLIC DI-GMP PHOSPHODIESTERASE PA4108"/>
    <property type="match status" value="1"/>
</dbReference>
<dbReference type="SMART" id="SM00304">
    <property type="entry name" value="HAMP"/>
    <property type="match status" value="1"/>
</dbReference>